<dbReference type="KEGG" id="lby:Lbys_1162"/>
<protein>
    <submittedName>
        <fullName evidence="5">Ferritin Dps family protein</fullName>
    </submittedName>
</protein>
<evidence type="ECO:0000313" key="6">
    <source>
        <dbReference type="Proteomes" id="UP000007435"/>
    </source>
</evidence>
<dbReference type="HOGENOM" id="CLU_098183_2_1_10"/>
<evidence type="ECO:0000256" key="2">
    <source>
        <dbReference type="RuleBase" id="RU003875"/>
    </source>
</evidence>
<dbReference type="InterPro" id="IPR002177">
    <property type="entry name" value="DPS_DNA-bd"/>
</dbReference>
<accession>E4RTM5</accession>
<reference evidence="5 6" key="2">
    <citation type="journal article" date="2011" name="Stand. Genomic Sci.">
        <title>Complete genome sequence of Leadbetterella byssophila type strain (4M15).</title>
        <authorList>
            <person name="Abt B."/>
            <person name="Teshima H."/>
            <person name="Lucas S."/>
            <person name="Lapidus A."/>
            <person name="Del Rio T.G."/>
            <person name="Nolan M."/>
            <person name="Tice H."/>
            <person name="Cheng J.F."/>
            <person name="Pitluck S."/>
            <person name="Liolios K."/>
            <person name="Pagani I."/>
            <person name="Ivanova N."/>
            <person name="Mavromatis K."/>
            <person name="Pati A."/>
            <person name="Tapia R."/>
            <person name="Han C."/>
            <person name="Goodwin L."/>
            <person name="Chen A."/>
            <person name="Palaniappan K."/>
            <person name="Land M."/>
            <person name="Hauser L."/>
            <person name="Chang Y.J."/>
            <person name="Jeffries C.D."/>
            <person name="Rohde M."/>
            <person name="Goker M."/>
            <person name="Tindall B.J."/>
            <person name="Detter J.C."/>
            <person name="Woyke T."/>
            <person name="Bristow J."/>
            <person name="Eisen J.A."/>
            <person name="Markowitz V."/>
            <person name="Hugenholtz P."/>
            <person name="Klenk H.P."/>
            <person name="Kyrpides N.C."/>
        </authorList>
    </citation>
    <scope>NUCLEOTIDE SEQUENCE [LARGE SCALE GENOMIC DNA]</scope>
    <source>
        <strain evidence="6">DSM 17132 / JCM 16389 / KACC 11308 / NBRC 106382 / 4M15</strain>
    </source>
</reference>
<dbReference type="SUPFAM" id="SSF47240">
    <property type="entry name" value="Ferritin-like"/>
    <property type="match status" value="1"/>
</dbReference>
<evidence type="ECO:0000313" key="5">
    <source>
        <dbReference type="EMBL" id="ADQ16882.1"/>
    </source>
</evidence>
<organism evidence="5 6">
    <name type="scientific">Leadbetterella byssophila (strain DSM 17132 / JCM 16389 / KACC 11308 / NBRC 106382 / 4M15)</name>
    <dbReference type="NCBI Taxonomy" id="649349"/>
    <lineage>
        <taxon>Bacteria</taxon>
        <taxon>Pseudomonadati</taxon>
        <taxon>Bacteroidota</taxon>
        <taxon>Cytophagia</taxon>
        <taxon>Cytophagales</taxon>
        <taxon>Leadbetterellaceae</taxon>
        <taxon>Leadbetterella</taxon>
    </lineage>
</organism>
<name>E4RTM5_LEAB4</name>
<dbReference type="InterPro" id="IPR012347">
    <property type="entry name" value="Ferritin-like"/>
</dbReference>
<dbReference type="GO" id="GO:0008199">
    <property type="term" value="F:ferric iron binding"/>
    <property type="evidence" value="ECO:0007669"/>
    <property type="project" value="InterPro"/>
</dbReference>
<dbReference type="AlphaFoldDB" id="E4RTM5"/>
<dbReference type="PIRSF" id="PIRSF005900">
    <property type="entry name" value="Dps"/>
    <property type="match status" value="1"/>
</dbReference>
<dbReference type="Pfam" id="PF00210">
    <property type="entry name" value="Ferritin"/>
    <property type="match status" value="1"/>
</dbReference>
<dbReference type="STRING" id="649349.Lbys_1162"/>
<keyword evidence="3" id="KW-0175">Coiled coil</keyword>
<comment type="similarity">
    <text evidence="1 2">Belongs to the Dps family.</text>
</comment>
<evidence type="ECO:0000256" key="1">
    <source>
        <dbReference type="ARBA" id="ARBA00009497"/>
    </source>
</evidence>
<dbReference type="eggNOG" id="COG0783">
    <property type="taxonomic scope" value="Bacteria"/>
</dbReference>
<reference key="1">
    <citation type="submission" date="2010-11" db="EMBL/GenBank/DDBJ databases">
        <title>The complete genome of Leadbetterella byssophila DSM 17132.</title>
        <authorList>
            <consortium name="US DOE Joint Genome Institute (JGI-PGF)"/>
            <person name="Lucas S."/>
            <person name="Copeland A."/>
            <person name="Lapidus A."/>
            <person name="Glavina del Rio T."/>
            <person name="Dalin E."/>
            <person name="Tice H."/>
            <person name="Bruce D."/>
            <person name="Goodwin L."/>
            <person name="Pitluck S."/>
            <person name="Kyrpides N."/>
            <person name="Mavromatis K."/>
            <person name="Ivanova N."/>
            <person name="Teshima H."/>
            <person name="Brettin T."/>
            <person name="Detter J.C."/>
            <person name="Han C."/>
            <person name="Tapia R."/>
            <person name="Land M."/>
            <person name="Hauser L."/>
            <person name="Markowitz V."/>
            <person name="Cheng J.-F."/>
            <person name="Hugenholtz P."/>
            <person name="Woyke T."/>
            <person name="Wu D."/>
            <person name="Tindall B."/>
            <person name="Pomrenke H.G."/>
            <person name="Brambilla E."/>
            <person name="Klenk H.-P."/>
            <person name="Eisen J.A."/>
        </authorList>
    </citation>
    <scope>NUCLEOTIDE SEQUENCE [LARGE SCALE GENOMIC DNA]</scope>
    <source>
        <strain>DSM 17132</strain>
    </source>
</reference>
<dbReference type="EMBL" id="CP002305">
    <property type="protein sequence ID" value="ADQ16882.1"/>
    <property type="molecule type" value="Genomic_DNA"/>
</dbReference>
<keyword evidence="6" id="KW-1185">Reference proteome</keyword>
<sequence length="153" mass="17871">MSTIGIKPDPQVTKFLTILLADEFVLYMKTRNAHWNVEGPDFGTMHIFFETQYNELATIVDETAERLRKLDHYATASLTEYLKLTHLTEHKLEKTDSMTFIKALLEDHESIIIHIREQLKKLEDSLDKGTEDFITGLLEQHEKTAWMLRAHLK</sequence>
<proteinExistence type="inferred from homology"/>
<evidence type="ECO:0000256" key="3">
    <source>
        <dbReference type="SAM" id="Coils"/>
    </source>
</evidence>
<dbReference type="PRINTS" id="PR01346">
    <property type="entry name" value="HELNAPAPROT"/>
</dbReference>
<dbReference type="PANTHER" id="PTHR42932:SF3">
    <property type="entry name" value="DNA PROTECTION DURING STARVATION PROTEIN"/>
    <property type="match status" value="1"/>
</dbReference>
<dbReference type="OrthoDB" id="9797023at2"/>
<dbReference type="CDD" id="cd01043">
    <property type="entry name" value="DPS"/>
    <property type="match status" value="1"/>
</dbReference>
<dbReference type="PANTHER" id="PTHR42932">
    <property type="entry name" value="GENERAL STRESS PROTEIN 20U"/>
    <property type="match status" value="1"/>
</dbReference>
<dbReference type="Proteomes" id="UP000007435">
    <property type="component" value="Chromosome"/>
</dbReference>
<feature type="domain" description="Ferritin/DPS" evidence="4">
    <location>
        <begin position="16"/>
        <end position="153"/>
    </location>
</feature>
<evidence type="ECO:0000259" key="4">
    <source>
        <dbReference type="Pfam" id="PF00210"/>
    </source>
</evidence>
<gene>
    <name evidence="5" type="ordered locus">Lbys_1162</name>
</gene>
<feature type="coiled-coil region" evidence="3">
    <location>
        <begin position="105"/>
        <end position="132"/>
    </location>
</feature>
<dbReference type="Gene3D" id="1.20.1260.10">
    <property type="match status" value="1"/>
</dbReference>
<dbReference type="InterPro" id="IPR008331">
    <property type="entry name" value="Ferritin_DPS_dom"/>
</dbReference>
<dbReference type="RefSeq" id="WP_013407932.1">
    <property type="nucleotide sequence ID" value="NC_014655.1"/>
</dbReference>
<dbReference type="InterPro" id="IPR009078">
    <property type="entry name" value="Ferritin-like_SF"/>
</dbReference>